<organism evidence="2 3">
    <name type="scientific">Mucilaginibacter lutimaris</name>
    <dbReference type="NCBI Taxonomy" id="931629"/>
    <lineage>
        <taxon>Bacteria</taxon>
        <taxon>Pseudomonadati</taxon>
        <taxon>Bacteroidota</taxon>
        <taxon>Sphingobacteriia</taxon>
        <taxon>Sphingobacteriales</taxon>
        <taxon>Sphingobacteriaceae</taxon>
        <taxon>Mucilaginibacter</taxon>
    </lineage>
</organism>
<accession>A0ABW2ZF77</accession>
<dbReference type="Proteomes" id="UP001597073">
    <property type="component" value="Unassembled WGS sequence"/>
</dbReference>
<gene>
    <name evidence="2" type="ORF">ACFQZI_08020</name>
</gene>
<dbReference type="InterPro" id="IPR000182">
    <property type="entry name" value="GNAT_dom"/>
</dbReference>
<dbReference type="PANTHER" id="PTHR43233">
    <property type="entry name" value="FAMILY N-ACETYLTRANSFERASE, PUTATIVE (AFU_ORTHOLOGUE AFUA_6G03350)-RELATED"/>
    <property type="match status" value="1"/>
</dbReference>
<keyword evidence="2" id="KW-0012">Acyltransferase</keyword>
<evidence type="ECO:0000313" key="2">
    <source>
        <dbReference type="EMBL" id="MFD0764799.1"/>
    </source>
</evidence>
<reference evidence="3" key="1">
    <citation type="journal article" date="2019" name="Int. J. Syst. Evol. Microbiol.">
        <title>The Global Catalogue of Microorganisms (GCM) 10K type strain sequencing project: providing services to taxonomists for standard genome sequencing and annotation.</title>
        <authorList>
            <consortium name="The Broad Institute Genomics Platform"/>
            <consortium name="The Broad Institute Genome Sequencing Center for Infectious Disease"/>
            <person name="Wu L."/>
            <person name="Ma J."/>
        </authorList>
    </citation>
    <scope>NUCLEOTIDE SEQUENCE [LARGE SCALE GENOMIC DNA]</scope>
    <source>
        <strain evidence="3">CCUG 60742</strain>
    </source>
</reference>
<dbReference type="GO" id="GO:0016746">
    <property type="term" value="F:acyltransferase activity"/>
    <property type="evidence" value="ECO:0007669"/>
    <property type="project" value="UniProtKB-KW"/>
</dbReference>
<dbReference type="EC" id="2.3.-.-" evidence="2"/>
<dbReference type="PROSITE" id="PS51186">
    <property type="entry name" value="GNAT"/>
    <property type="match status" value="1"/>
</dbReference>
<dbReference type="CDD" id="cd04301">
    <property type="entry name" value="NAT_SF"/>
    <property type="match status" value="1"/>
</dbReference>
<dbReference type="PANTHER" id="PTHR43233:SF1">
    <property type="entry name" value="FAMILY N-ACETYLTRANSFERASE, PUTATIVE (AFU_ORTHOLOGUE AFUA_6G03350)-RELATED"/>
    <property type="match status" value="1"/>
</dbReference>
<keyword evidence="3" id="KW-1185">Reference proteome</keyword>
<dbReference type="RefSeq" id="WP_377140820.1">
    <property type="nucleotide sequence ID" value="NZ_JBHTIA010000003.1"/>
</dbReference>
<feature type="domain" description="N-acetyltransferase" evidence="1">
    <location>
        <begin position="7"/>
        <end position="142"/>
    </location>
</feature>
<comment type="caution">
    <text evidence="2">The sequence shown here is derived from an EMBL/GenBank/DDBJ whole genome shotgun (WGS) entry which is preliminary data.</text>
</comment>
<evidence type="ECO:0000313" key="3">
    <source>
        <dbReference type="Proteomes" id="UP001597073"/>
    </source>
</evidence>
<evidence type="ECO:0000259" key="1">
    <source>
        <dbReference type="PROSITE" id="PS51186"/>
    </source>
</evidence>
<protein>
    <submittedName>
        <fullName evidence="2">GNAT family N-acetyltransferase</fullName>
        <ecNumber evidence="2">2.3.-.-</ecNumber>
    </submittedName>
</protein>
<dbReference type="Pfam" id="PF13673">
    <property type="entry name" value="Acetyltransf_10"/>
    <property type="match status" value="1"/>
</dbReference>
<name>A0ABW2ZF77_9SPHI</name>
<dbReference type="SUPFAM" id="SSF55729">
    <property type="entry name" value="Acyl-CoA N-acyltransferases (Nat)"/>
    <property type="match status" value="1"/>
</dbReference>
<sequence length="144" mass="15879">MSVSDVVFQRELTLGADEFIDVLNRSTLAERRPVDDAGRIQDMLQNANLIVTARIDGKLVGVSRALTDFAFCTYLSDLAVDSAYQKMGIGVRLIAETKLHSPKAKLILLAAPAAVNYYPKTGMTNFTHCFLLDDVNDLKLKDKS</sequence>
<dbReference type="InterPro" id="IPR053144">
    <property type="entry name" value="Acetyltransferase_Butenolide"/>
</dbReference>
<dbReference type="InterPro" id="IPR016181">
    <property type="entry name" value="Acyl_CoA_acyltransferase"/>
</dbReference>
<proteinExistence type="predicted"/>
<keyword evidence="2" id="KW-0808">Transferase</keyword>
<dbReference type="Gene3D" id="3.40.630.30">
    <property type="match status" value="1"/>
</dbReference>
<dbReference type="EMBL" id="JBHTIA010000003">
    <property type="protein sequence ID" value="MFD0764799.1"/>
    <property type="molecule type" value="Genomic_DNA"/>
</dbReference>